<keyword evidence="3" id="KW-1185">Reference proteome</keyword>
<accession>A0AAD7JR91</accession>
<dbReference type="EMBL" id="JARKIB010000019">
    <property type="protein sequence ID" value="KAJ7769008.1"/>
    <property type="molecule type" value="Genomic_DNA"/>
</dbReference>
<proteinExistence type="predicted"/>
<dbReference type="AlphaFoldDB" id="A0AAD7JR91"/>
<organism evidence="2 3">
    <name type="scientific">Mycena metata</name>
    <dbReference type="NCBI Taxonomy" id="1033252"/>
    <lineage>
        <taxon>Eukaryota</taxon>
        <taxon>Fungi</taxon>
        <taxon>Dikarya</taxon>
        <taxon>Basidiomycota</taxon>
        <taxon>Agaricomycotina</taxon>
        <taxon>Agaricomycetes</taxon>
        <taxon>Agaricomycetidae</taxon>
        <taxon>Agaricales</taxon>
        <taxon>Marasmiineae</taxon>
        <taxon>Mycenaceae</taxon>
        <taxon>Mycena</taxon>
    </lineage>
</organism>
<comment type="caution">
    <text evidence="2">The sequence shown here is derived from an EMBL/GenBank/DDBJ whole genome shotgun (WGS) entry which is preliminary data.</text>
</comment>
<evidence type="ECO:0000256" key="1">
    <source>
        <dbReference type="SAM" id="MobiDB-lite"/>
    </source>
</evidence>
<feature type="region of interest" description="Disordered" evidence="1">
    <location>
        <begin position="39"/>
        <end position="136"/>
    </location>
</feature>
<evidence type="ECO:0000313" key="3">
    <source>
        <dbReference type="Proteomes" id="UP001215598"/>
    </source>
</evidence>
<protein>
    <submittedName>
        <fullName evidence="2">Uncharacterized protein</fullName>
    </submittedName>
</protein>
<dbReference type="Proteomes" id="UP001215598">
    <property type="component" value="Unassembled WGS sequence"/>
</dbReference>
<feature type="compositionally biased region" description="Pro residues" evidence="1">
    <location>
        <begin position="65"/>
        <end position="79"/>
    </location>
</feature>
<evidence type="ECO:0000313" key="2">
    <source>
        <dbReference type="EMBL" id="KAJ7769008.1"/>
    </source>
</evidence>
<gene>
    <name evidence="2" type="ORF">B0H16DRAFT_1882121</name>
</gene>
<reference evidence="2" key="1">
    <citation type="submission" date="2023-03" db="EMBL/GenBank/DDBJ databases">
        <title>Massive genome expansion in bonnet fungi (Mycena s.s.) driven by repeated elements and novel gene families across ecological guilds.</title>
        <authorList>
            <consortium name="Lawrence Berkeley National Laboratory"/>
            <person name="Harder C.B."/>
            <person name="Miyauchi S."/>
            <person name="Viragh M."/>
            <person name="Kuo A."/>
            <person name="Thoen E."/>
            <person name="Andreopoulos B."/>
            <person name="Lu D."/>
            <person name="Skrede I."/>
            <person name="Drula E."/>
            <person name="Henrissat B."/>
            <person name="Morin E."/>
            <person name="Kohler A."/>
            <person name="Barry K."/>
            <person name="LaButti K."/>
            <person name="Morin E."/>
            <person name="Salamov A."/>
            <person name="Lipzen A."/>
            <person name="Mereny Z."/>
            <person name="Hegedus B."/>
            <person name="Baldrian P."/>
            <person name="Stursova M."/>
            <person name="Weitz H."/>
            <person name="Taylor A."/>
            <person name="Grigoriev I.V."/>
            <person name="Nagy L.G."/>
            <person name="Martin F."/>
            <person name="Kauserud H."/>
        </authorList>
    </citation>
    <scope>NUCLEOTIDE SEQUENCE</scope>
    <source>
        <strain evidence="2">CBHHK182m</strain>
    </source>
</reference>
<name>A0AAD7JR91_9AGAR</name>
<sequence length="136" mass="14383">MYARVYGTQLCRSAAHLAPQSALSRSQLARPARCHFASNFSAAPAPQGNPLRHAGSPRPARRPPASGPPANPCPLPTPAPTAALSTPPVFTRAFPFRPSPRRIQGDADKMTMEMVSTGTKSAEREKSLAMEGAAHS</sequence>